<accession>A0ACB5U553</accession>
<protein>
    <submittedName>
        <fullName evidence="1">Unnamed protein product</fullName>
    </submittedName>
</protein>
<keyword evidence="2" id="KW-1185">Reference proteome</keyword>
<dbReference type="Proteomes" id="UP001165064">
    <property type="component" value="Unassembled WGS sequence"/>
</dbReference>
<evidence type="ECO:0000313" key="2">
    <source>
        <dbReference type="Proteomes" id="UP001165064"/>
    </source>
</evidence>
<name>A0ACB5U553_AMBMO</name>
<organism evidence="1 2">
    <name type="scientific">Ambrosiozyma monospora</name>
    <name type="common">Yeast</name>
    <name type="synonym">Endomycopsis monosporus</name>
    <dbReference type="NCBI Taxonomy" id="43982"/>
    <lineage>
        <taxon>Eukaryota</taxon>
        <taxon>Fungi</taxon>
        <taxon>Dikarya</taxon>
        <taxon>Ascomycota</taxon>
        <taxon>Saccharomycotina</taxon>
        <taxon>Pichiomycetes</taxon>
        <taxon>Pichiales</taxon>
        <taxon>Pichiaceae</taxon>
        <taxon>Ambrosiozyma</taxon>
    </lineage>
</organism>
<evidence type="ECO:0000313" key="1">
    <source>
        <dbReference type="EMBL" id="GMF02446.1"/>
    </source>
</evidence>
<comment type="caution">
    <text evidence="1">The sequence shown here is derived from an EMBL/GenBank/DDBJ whole genome shotgun (WGS) entry which is preliminary data.</text>
</comment>
<dbReference type="EMBL" id="BSXS01012488">
    <property type="protein sequence ID" value="GMF02446.1"/>
    <property type="molecule type" value="Genomic_DNA"/>
</dbReference>
<sequence>MLDPAVEALHLFNDEKAKKEAPNVHEYNKKKFAVAEYPPSDLKDLLPGEIPLTDFSGNKPSNQIAFTSFQTYVDPFFRNYNDEDLRFLKTKSILSNLLPKDYDEKKTREIPPLGPYYQDVWHDEDVKNGLKDPAHSHAHTKAMKQMKLMMKGIVEPKGSSDSLNNELLETENVSCGPLTSRLLSALINEDEEMELDNAGSAANGNGTQQNHSNGNNIGHHQTNGKKANGNSTTNSVVSTPMNHLEDGTLANGKLDSPQPQQTPDGVALTPASSTTVDDNGSSSALPDQQNWKANPVKADYKTLDERLQRELKYIGVYMNVQQTLNNPNFEQDWCENKEDDEVSAELRFLQKQLKSVQARNNKRKKTLIPIVDEHIAWQEYMSILEDLDKQVEQYYRRQFVGEEK</sequence>
<reference evidence="1" key="1">
    <citation type="submission" date="2023-04" db="EMBL/GenBank/DDBJ databases">
        <title>Ambrosiozyma monospora NBRC 10751.</title>
        <authorList>
            <person name="Ichikawa N."/>
            <person name="Sato H."/>
            <person name="Tonouchi N."/>
        </authorList>
    </citation>
    <scope>NUCLEOTIDE SEQUENCE</scope>
    <source>
        <strain evidence="1">NBRC 10751</strain>
    </source>
</reference>
<gene>
    <name evidence="1" type="ORF">Amon02_001146500</name>
</gene>
<proteinExistence type="predicted"/>